<evidence type="ECO:0000313" key="9">
    <source>
        <dbReference type="Proteomes" id="UP000176299"/>
    </source>
</evidence>
<evidence type="ECO:0000256" key="2">
    <source>
        <dbReference type="ARBA" id="ARBA00006363"/>
    </source>
</evidence>
<dbReference type="GO" id="GO:0015074">
    <property type="term" value="P:DNA integration"/>
    <property type="evidence" value="ECO:0007669"/>
    <property type="project" value="InterPro"/>
</dbReference>
<evidence type="ECO:0000256" key="4">
    <source>
        <dbReference type="ARBA" id="ARBA00023125"/>
    </source>
</evidence>
<comment type="caution">
    <text evidence="8">The sequence shown here is derived from an EMBL/GenBank/DDBJ whole genome shotgun (WGS) entry which is preliminary data.</text>
</comment>
<evidence type="ECO:0000256" key="6">
    <source>
        <dbReference type="SAM" id="MobiDB-lite"/>
    </source>
</evidence>
<dbReference type="SUPFAM" id="SSF53098">
    <property type="entry name" value="Ribonuclease H-like"/>
    <property type="match status" value="1"/>
</dbReference>
<dbReference type="InterPro" id="IPR012337">
    <property type="entry name" value="RNaseH-like_sf"/>
</dbReference>
<feature type="domain" description="Integrase catalytic" evidence="7">
    <location>
        <begin position="141"/>
        <end position="299"/>
    </location>
</feature>
<protein>
    <recommendedName>
        <fullName evidence="7">Integrase catalytic domain-containing protein</fullName>
    </recommendedName>
</protein>
<comment type="function">
    <text evidence="1">Required for the transposition of the insertion element.</text>
</comment>
<dbReference type="Pfam" id="PF13936">
    <property type="entry name" value="HTH_38"/>
    <property type="match status" value="1"/>
</dbReference>
<dbReference type="Proteomes" id="UP000176299">
    <property type="component" value="Unassembled WGS sequence"/>
</dbReference>
<dbReference type="PROSITE" id="PS01043">
    <property type="entry name" value="TRANSPOSASE_IS30"/>
    <property type="match status" value="1"/>
</dbReference>
<dbReference type="PANTHER" id="PTHR10948">
    <property type="entry name" value="TRANSPOSASE"/>
    <property type="match status" value="1"/>
</dbReference>
<dbReference type="PROSITE" id="PS50994">
    <property type="entry name" value="INTEGRASE"/>
    <property type="match status" value="1"/>
</dbReference>
<evidence type="ECO:0000259" key="7">
    <source>
        <dbReference type="PROSITE" id="PS50994"/>
    </source>
</evidence>
<organism evidence="8 9">
    <name type="scientific">Candidatus Woykebacteria bacterium GWA1_44_8</name>
    <dbReference type="NCBI Taxonomy" id="1802591"/>
    <lineage>
        <taxon>Bacteria</taxon>
        <taxon>Candidatus Woykeibacteriota</taxon>
    </lineage>
</organism>
<proteinExistence type="inferred from homology"/>
<dbReference type="GO" id="GO:0006313">
    <property type="term" value="P:DNA transposition"/>
    <property type="evidence" value="ECO:0007669"/>
    <property type="project" value="InterPro"/>
</dbReference>
<evidence type="ECO:0000313" key="8">
    <source>
        <dbReference type="EMBL" id="OGY21593.1"/>
    </source>
</evidence>
<feature type="region of interest" description="Disordered" evidence="6">
    <location>
        <begin position="123"/>
        <end position="142"/>
    </location>
</feature>
<dbReference type="InterPro" id="IPR001584">
    <property type="entry name" value="Integrase_cat-core"/>
</dbReference>
<evidence type="ECO:0000256" key="5">
    <source>
        <dbReference type="ARBA" id="ARBA00023172"/>
    </source>
</evidence>
<keyword evidence="5" id="KW-0233">DNA recombination</keyword>
<dbReference type="GO" id="GO:0004803">
    <property type="term" value="F:transposase activity"/>
    <property type="evidence" value="ECO:0007669"/>
    <property type="project" value="InterPro"/>
</dbReference>
<comment type="similarity">
    <text evidence="2">Belongs to the transposase IS30 family.</text>
</comment>
<sequence>WKAQSVGVREMARRLGREHSSVSRELKRNNFGEYYVAIHAKAKTESRVRRARLRPILKDAQTYAYVLEKLRLGWSPEQIAGRLELEQGRKIISHESIYQFIYAEENKDKKWWEYLRRKQKTRRKKYGRKSQKGKIPGRGSIHERPKEVENRGVIGHWEGDSVEGKTHKGGVHTQVERKTRLLLATKLDDLTSGETLRAQKKVFAWLPEELKRSTTVDNGKEFYFHQEFELPVFFADPYSSFQRGTNENTNGLLREYFPKKTDFTHITQEEIDDVVKEINNRPRKCLQFKTPVEEFRKELTRIVAIPF</sequence>
<feature type="compositionally biased region" description="Basic residues" evidence="6">
    <location>
        <begin position="123"/>
        <end position="132"/>
    </location>
</feature>
<accession>A0A1G1W1T0</accession>
<dbReference type="GO" id="GO:0003677">
    <property type="term" value="F:DNA binding"/>
    <property type="evidence" value="ECO:0007669"/>
    <property type="project" value="UniProtKB-KW"/>
</dbReference>
<dbReference type="InterPro" id="IPR025246">
    <property type="entry name" value="IS30-like_HTH"/>
</dbReference>
<dbReference type="AlphaFoldDB" id="A0A1G1W1T0"/>
<dbReference type="Gene3D" id="3.30.420.10">
    <property type="entry name" value="Ribonuclease H-like superfamily/Ribonuclease H"/>
    <property type="match status" value="1"/>
</dbReference>
<evidence type="ECO:0000256" key="3">
    <source>
        <dbReference type="ARBA" id="ARBA00022578"/>
    </source>
</evidence>
<dbReference type="PANTHER" id="PTHR10948:SF23">
    <property type="entry name" value="TRANSPOSASE INSI FOR INSERTION SEQUENCE ELEMENT IS30A-RELATED"/>
    <property type="match status" value="1"/>
</dbReference>
<evidence type="ECO:0000256" key="1">
    <source>
        <dbReference type="ARBA" id="ARBA00002190"/>
    </source>
</evidence>
<dbReference type="InterPro" id="IPR036397">
    <property type="entry name" value="RNaseH_sf"/>
</dbReference>
<dbReference type="EMBL" id="MHCN01000012">
    <property type="protein sequence ID" value="OGY21593.1"/>
    <property type="molecule type" value="Genomic_DNA"/>
</dbReference>
<dbReference type="STRING" id="1802591.A2113_00390"/>
<keyword evidence="3" id="KW-0815">Transposition</keyword>
<dbReference type="InterPro" id="IPR001598">
    <property type="entry name" value="Transposase_IS30_CS"/>
</dbReference>
<feature type="non-terminal residue" evidence="8">
    <location>
        <position position="1"/>
    </location>
</feature>
<reference evidence="8 9" key="1">
    <citation type="journal article" date="2016" name="Nat. Commun.">
        <title>Thousands of microbial genomes shed light on interconnected biogeochemical processes in an aquifer system.</title>
        <authorList>
            <person name="Anantharaman K."/>
            <person name="Brown C.T."/>
            <person name="Hug L.A."/>
            <person name="Sharon I."/>
            <person name="Castelle C.J."/>
            <person name="Probst A.J."/>
            <person name="Thomas B.C."/>
            <person name="Singh A."/>
            <person name="Wilkins M.J."/>
            <person name="Karaoz U."/>
            <person name="Brodie E.L."/>
            <person name="Williams K.H."/>
            <person name="Hubbard S.S."/>
            <person name="Banfield J.F."/>
        </authorList>
    </citation>
    <scope>NUCLEOTIDE SEQUENCE [LARGE SCALE GENOMIC DNA]</scope>
</reference>
<dbReference type="GO" id="GO:0005829">
    <property type="term" value="C:cytosol"/>
    <property type="evidence" value="ECO:0007669"/>
    <property type="project" value="TreeGrafter"/>
</dbReference>
<name>A0A1G1W1T0_9BACT</name>
<dbReference type="InterPro" id="IPR051917">
    <property type="entry name" value="Transposase-Integrase"/>
</dbReference>
<keyword evidence="4" id="KW-0238">DNA-binding</keyword>
<dbReference type="NCBIfam" id="NF033563">
    <property type="entry name" value="transpos_IS30"/>
    <property type="match status" value="1"/>
</dbReference>
<dbReference type="InterPro" id="IPR053392">
    <property type="entry name" value="Transposase_IS30-like"/>
</dbReference>
<gene>
    <name evidence="8" type="ORF">A2113_00390</name>
</gene>